<keyword evidence="12" id="KW-1185">Reference proteome</keyword>
<feature type="transmembrane region" description="Helical" evidence="10">
    <location>
        <begin position="6"/>
        <end position="28"/>
    </location>
</feature>
<dbReference type="GO" id="GO:0006935">
    <property type="term" value="P:chemotaxis"/>
    <property type="evidence" value="ECO:0007669"/>
    <property type="project" value="UniProtKB-KW"/>
</dbReference>
<sequence length="149" mass="16959">MFKNKLFNMALIIIISITLLSLVAFFLYQYTFRDVKTSASGIVEVPTIDDIVPLTVNVPKINTNLGDSTIIVLEMTLQTDNEKAKVEAEKRMFQIKDRINLLLKNLTSDSFATEEKINQFKSDLMVRLNKILQDGKVISIDITQIFLQS</sequence>
<protein>
    <recommendedName>
        <fullName evidence="10">Flagellar protein FliL</fullName>
    </recommendedName>
</protein>
<keyword evidence="8 10" id="KW-1133">Transmembrane helix</keyword>
<comment type="function">
    <text evidence="1 10">Controls the rotational direction of flagella during chemotaxis.</text>
</comment>
<dbReference type="EMBL" id="LSKU01000001">
    <property type="protein sequence ID" value="KXG43395.1"/>
    <property type="molecule type" value="Genomic_DNA"/>
</dbReference>
<evidence type="ECO:0000256" key="1">
    <source>
        <dbReference type="ARBA" id="ARBA00002254"/>
    </source>
</evidence>
<dbReference type="PANTHER" id="PTHR35091">
    <property type="entry name" value="FLAGELLAR PROTEIN FLIL"/>
    <property type="match status" value="1"/>
</dbReference>
<keyword evidence="9 10" id="KW-0472">Membrane</keyword>
<evidence type="ECO:0000313" key="12">
    <source>
        <dbReference type="Proteomes" id="UP000070352"/>
    </source>
</evidence>
<proteinExistence type="inferred from homology"/>
<evidence type="ECO:0000256" key="3">
    <source>
        <dbReference type="ARBA" id="ARBA00008281"/>
    </source>
</evidence>
<keyword evidence="7 10" id="KW-0283">Flagellar rotation</keyword>
<keyword evidence="6 10" id="KW-0812">Transmembrane</keyword>
<evidence type="ECO:0000313" key="11">
    <source>
        <dbReference type="EMBL" id="KXG43395.1"/>
    </source>
</evidence>
<dbReference type="STRING" id="1413211.U473_04725"/>
<dbReference type="GO" id="GO:0071978">
    <property type="term" value="P:bacterial-type flagellum-dependent swarming motility"/>
    <property type="evidence" value="ECO:0007669"/>
    <property type="project" value="TreeGrafter"/>
</dbReference>
<dbReference type="Pfam" id="PF03748">
    <property type="entry name" value="FliL"/>
    <property type="match status" value="1"/>
</dbReference>
<evidence type="ECO:0000256" key="6">
    <source>
        <dbReference type="ARBA" id="ARBA00022692"/>
    </source>
</evidence>
<dbReference type="RefSeq" id="WP_068723846.1">
    <property type="nucleotide sequence ID" value="NZ_LSKU01000001.1"/>
</dbReference>
<dbReference type="AlphaFoldDB" id="A0A135L331"/>
<dbReference type="Proteomes" id="UP000070352">
    <property type="component" value="Unassembled WGS sequence"/>
</dbReference>
<keyword evidence="4 10" id="KW-1003">Cell membrane</keyword>
<dbReference type="GO" id="GO:0005886">
    <property type="term" value="C:plasma membrane"/>
    <property type="evidence" value="ECO:0007669"/>
    <property type="project" value="UniProtKB-SubCell"/>
</dbReference>
<evidence type="ECO:0000256" key="2">
    <source>
        <dbReference type="ARBA" id="ARBA00004162"/>
    </source>
</evidence>
<accession>A0A135L331</accession>
<dbReference type="PANTHER" id="PTHR35091:SF2">
    <property type="entry name" value="FLAGELLAR PROTEIN FLIL"/>
    <property type="match status" value="1"/>
</dbReference>
<dbReference type="GO" id="GO:0009425">
    <property type="term" value="C:bacterial-type flagellum basal body"/>
    <property type="evidence" value="ECO:0007669"/>
    <property type="project" value="InterPro"/>
</dbReference>
<evidence type="ECO:0000256" key="4">
    <source>
        <dbReference type="ARBA" id="ARBA00022475"/>
    </source>
</evidence>
<comment type="subcellular location">
    <subcellularLocation>
        <location evidence="2">Cell membrane</location>
        <topology evidence="2">Single-pass membrane protein</topology>
    </subcellularLocation>
</comment>
<comment type="similarity">
    <text evidence="3 10">Belongs to the FliL family.</text>
</comment>
<evidence type="ECO:0000256" key="7">
    <source>
        <dbReference type="ARBA" id="ARBA00022779"/>
    </source>
</evidence>
<gene>
    <name evidence="11" type="ORF">U473_04725</name>
</gene>
<organism evidence="11 12">
    <name type="scientific">Tepidibacillus decaturensis</name>
    <dbReference type="NCBI Taxonomy" id="1413211"/>
    <lineage>
        <taxon>Bacteria</taxon>
        <taxon>Bacillati</taxon>
        <taxon>Bacillota</taxon>
        <taxon>Bacilli</taxon>
        <taxon>Bacillales</taxon>
        <taxon>Bacillaceae</taxon>
        <taxon>Tepidibacillus</taxon>
    </lineage>
</organism>
<evidence type="ECO:0000256" key="9">
    <source>
        <dbReference type="ARBA" id="ARBA00023136"/>
    </source>
</evidence>
<reference evidence="11 12" key="1">
    <citation type="submission" date="2016-02" db="EMBL/GenBank/DDBJ databases">
        <title>Draft Genome for Tepidibacillus decaturensis nov. sp. Strain Z9, an Anaerobic, Moderately Thermophilic and Heterotrophic Bacterium from Deep Subsurface of the Illinois Basin, USA.</title>
        <authorList>
            <person name="Dong Y."/>
            <person name="Chang J.Y."/>
            <person name="Sanford R."/>
            <person name="Fouke B.W."/>
        </authorList>
    </citation>
    <scope>NUCLEOTIDE SEQUENCE [LARGE SCALE GENOMIC DNA]</scope>
    <source>
        <strain evidence="11 12">Z9</strain>
    </source>
</reference>
<comment type="caution">
    <text evidence="11">The sequence shown here is derived from an EMBL/GenBank/DDBJ whole genome shotgun (WGS) entry which is preliminary data.</text>
</comment>
<keyword evidence="5 10" id="KW-0145">Chemotaxis</keyword>
<evidence type="ECO:0000256" key="5">
    <source>
        <dbReference type="ARBA" id="ARBA00022500"/>
    </source>
</evidence>
<dbReference type="InterPro" id="IPR005503">
    <property type="entry name" value="FliL"/>
</dbReference>
<dbReference type="OrthoDB" id="2381796at2"/>
<name>A0A135L331_9BACI</name>
<evidence type="ECO:0000256" key="8">
    <source>
        <dbReference type="ARBA" id="ARBA00022989"/>
    </source>
</evidence>
<evidence type="ECO:0000256" key="10">
    <source>
        <dbReference type="RuleBase" id="RU364125"/>
    </source>
</evidence>